<comment type="caution">
    <text evidence="2">The sequence shown here is derived from an EMBL/GenBank/DDBJ whole genome shotgun (WGS) entry which is preliminary data.</text>
</comment>
<accession>A0ABW5HCL9</accession>
<dbReference type="SUPFAM" id="SSF89392">
    <property type="entry name" value="Prokaryotic lipoproteins and lipoprotein localization factors"/>
    <property type="match status" value="1"/>
</dbReference>
<feature type="signal peptide" evidence="1">
    <location>
        <begin position="1"/>
        <end position="18"/>
    </location>
</feature>
<organism evidence="2 3">
    <name type="scientific">Amycolatopsis silviterrae</name>
    <dbReference type="NCBI Taxonomy" id="1656914"/>
    <lineage>
        <taxon>Bacteria</taxon>
        <taxon>Bacillati</taxon>
        <taxon>Actinomycetota</taxon>
        <taxon>Actinomycetes</taxon>
        <taxon>Pseudonocardiales</taxon>
        <taxon>Pseudonocardiaceae</taxon>
        <taxon>Amycolatopsis</taxon>
    </lineage>
</organism>
<evidence type="ECO:0000256" key="1">
    <source>
        <dbReference type="SAM" id="SignalP"/>
    </source>
</evidence>
<gene>
    <name evidence="2" type="ORF">ACFSVL_27045</name>
</gene>
<keyword evidence="3" id="KW-1185">Reference proteome</keyword>
<evidence type="ECO:0000313" key="2">
    <source>
        <dbReference type="EMBL" id="MFD2471078.1"/>
    </source>
</evidence>
<name>A0ABW5HCL9_9PSEU</name>
<proteinExistence type="predicted"/>
<reference evidence="3" key="1">
    <citation type="journal article" date="2019" name="Int. J. Syst. Evol. Microbiol.">
        <title>The Global Catalogue of Microorganisms (GCM) 10K type strain sequencing project: providing services to taxonomists for standard genome sequencing and annotation.</title>
        <authorList>
            <consortium name="The Broad Institute Genomics Platform"/>
            <consortium name="The Broad Institute Genome Sequencing Center for Infectious Disease"/>
            <person name="Wu L."/>
            <person name="Ma J."/>
        </authorList>
    </citation>
    <scope>NUCLEOTIDE SEQUENCE [LARGE SCALE GENOMIC DNA]</scope>
    <source>
        <strain evidence="3">CGMCC 4.7641</strain>
    </source>
</reference>
<dbReference type="InterPro" id="IPR029046">
    <property type="entry name" value="LolA/LolB/LppX"/>
</dbReference>
<sequence length="266" mass="27383">MRRTAVAGVAALLAVASAGCSSTPEPQRFTDARALADAASAATLAGHTAKFTADVTTGTLVSHGQGQAKFDSTGTSLSMTTDYVGEPLELRLVAKTLYAKVPESARDQVSDHKAWVKVSPDGTDPLSQVLGGSLAQLAEQNDPARTLAQVRTAGTVAASDATTLDGAPAEHYHLTVDLGKLGSELPGGLPAEALTRLGDQGKAVPFDLWLDPQHRPMQLVLDLSPVMQATGQTGAATVKARYTDWNSPVTIDAPAPADIGTMTGGS</sequence>
<evidence type="ECO:0000313" key="3">
    <source>
        <dbReference type="Proteomes" id="UP001597483"/>
    </source>
</evidence>
<feature type="chain" id="PRO_5047541857" description="LppX_LprAFG lipoprotein" evidence="1">
    <location>
        <begin position="19"/>
        <end position="266"/>
    </location>
</feature>
<dbReference type="PROSITE" id="PS51257">
    <property type="entry name" value="PROKAR_LIPOPROTEIN"/>
    <property type="match status" value="1"/>
</dbReference>
<dbReference type="RefSeq" id="WP_378308359.1">
    <property type="nucleotide sequence ID" value="NZ_JBHUKS010000018.1"/>
</dbReference>
<dbReference type="Gene3D" id="2.50.20.20">
    <property type="match status" value="1"/>
</dbReference>
<dbReference type="EMBL" id="JBHUKS010000018">
    <property type="protein sequence ID" value="MFD2471078.1"/>
    <property type="molecule type" value="Genomic_DNA"/>
</dbReference>
<evidence type="ECO:0008006" key="4">
    <source>
        <dbReference type="Google" id="ProtNLM"/>
    </source>
</evidence>
<keyword evidence="1" id="KW-0732">Signal</keyword>
<dbReference type="Proteomes" id="UP001597483">
    <property type="component" value="Unassembled WGS sequence"/>
</dbReference>
<protein>
    <recommendedName>
        <fullName evidence="4">LppX_LprAFG lipoprotein</fullName>
    </recommendedName>
</protein>